<evidence type="ECO:0000256" key="1">
    <source>
        <dbReference type="SAM" id="SignalP"/>
    </source>
</evidence>
<keyword evidence="3" id="KW-1185">Reference proteome</keyword>
<evidence type="ECO:0000313" key="3">
    <source>
        <dbReference type="Proteomes" id="UP000662747"/>
    </source>
</evidence>
<organism evidence="2 3">
    <name type="scientific">Pyxidicoccus parkwayensis</name>
    <dbReference type="NCBI Taxonomy" id="2813578"/>
    <lineage>
        <taxon>Bacteria</taxon>
        <taxon>Pseudomonadati</taxon>
        <taxon>Myxococcota</taxon>
        <taxon>Myxococcia</taxon>
        <taxon>Myxococcales</taxon>
        <taxon>Cystobacterineae</taxon>
        <taxon>Myxococcaceae</taxon>
        <taxon>Pyxidicoccus</taxon>
    </lineage>
</organism>
<reference evidence="2 3" key="1">
    <citation type="submission" date="2021-02" db="EMBL/GenBank/DDBJ databases">
        <title>De Novo genome assembly of isolated myxobacteria.</title>
        <authorList>
            <person name="Stevens D.C."/>
        </authorList>
    </citation>
    <scope>NUCLEOTIDE SEQUENCE [LARGE SCALE GENOMIC DNA]</scope>
    <source>
        <strain evidence="3">SCPEA02</strain>
    </source>
</reference>
<keyword evidence="1" id="KW-0732">Signal</keyword>
<dbReference type="SUPFAM" id="SSF56954">
    <property type="entry name" value="Outer membrane efflux proteins (OEP)"/>
    <property type="match status" value="1"/>
</dbReference>
<proteinExistence type="predicted"/>
<feature type="chain" id="PRO_5047231297" description="Outer membrane efflux protein" evidence="1">
    <location>
        <begin position="21"/>
        <end position="375"/>
    </location>
</feature>
<sequence length="375" mass="40971">MRMMLTGGALLALVARTALAQSAPPSQAQAAPKLEDRASGYCDFVRGVADAESALELAPELYASFGVVNAGESSGGGALGKPKPRLTAGLGYDFVGLYRGTTIRKRAEADCRRQRAVAMLEAAVHQGPALGEDAALEARARVLQESLPRAEELVTALRNDLREGRSTLEELNAVQVRLDNLRELATNTALARAQIAGRPQFAQGQRLESLLEEMRAADDEVESYSGGLRRAEAWELSLRGGYDEVFNVEQSVPLSGQILLTYNLGHLWQGSANARAREGRRQASLQEVTGVSQRISELMADLRARHRTEESRLREVSTLVADLEGQLREVEALQTREVRRFRDYLLLELTRLRAEQAYLRAHVDALTSLVGTGAP</sequence>
<evidence type="ECO:0008006" key="4">
    <source>
        <dbReference type="Google" id="ProtNLM"/>
    </source>
</evidence>
<protein>
    <recommendedName>
        <fullName evidence="4">Outer membrane efflux protein</fullName>
    </recommendedName>
</protein>
<dbReference type="EMBL" id="CP071090">
    <property type="protein sequence ID" value="QSQ26581.1"/>
    <property type="molecule type" value="Genomic_DNA"/>
</dbReference>
<accession>A0ABX7P7Y8</accession>
<gene>
    <name evidence="2" type="ORF">JY651_17315</name>
</gene>
<evidence type="ECO:0000313" key="2">
    <source>
        <dbReference type="EMBL" id="QSQ26581.1"/>
    </source>
</evidence>
<dbReference type="Proteomes" id="UP000662747">
    <property type="component" value="Chromosome"/>
</dbReference>
<feature type="signal peptide" evidence="1">
    <location>
        <begin position="1"/>
        <end position="20"/>
    </location>
</feature>
<name>A0ABX7P7Y8_9BACT</name>